<evidence type="ECO:0000259" key="2">
    <source>
        <dbReference type="Pfam" id="PF11955"/>
    </source>
</evidence>
<evidence type="ECO:0000313" key="4">
    <source>
        <dbReference type="Proteomes" id="UP000729402"/>
    </source>
</evidence>
<dbReference type="EMBL" id="JAAALK010001057">
    <property type="protein sequence ID" value="KAG8043250.1"/>
    <property type="molecule type" value="Genomic_DNA"/>
</dbReference>
<dbReference type="Pfam" id="PF11955">
    <property type="entry name" value="PORR"/>
    <property type="match status" value="1"/>
</dbReference>
<evidence type="ECO:0000313" key="3">
    <source>
        <dbReference type="EMBL" id="KAG8043250.1"/>
    </source>
</evidence>
<dbReference type="GO" id="GO:0003723">
    <property type="term" value="F:RNA binding"/>
    <property type="evidence" value="ECO:0007669"/>
    <property type="project" value="InterPro"/>
</dbReference>
<proteinExistence type="predicted"/>
<evidence type="ECO:0000256" key="1">
    <source>
        <dbReference type="SAM" id="MobiDB-lite"/>
    </source>
</evidence>
<dbReference type="InterPro" id="IPR021099">
    <property type="entry name" value="PORR_domain"/>
</dbReference>
<reference evidence="3" key="1">
    <citation type="journal article" date="2021" name="bioRxiv">
        <title>Whole Genome Assembly and Annotation of Northern Wild Rice, Zizania palustris L., Supports a Whole Genome Duplication in the Zizania Genus.</title>
        <authorList>
            <person name="Haas M."/>
            <person name="Kono T."/>
            <person name="Macchietto M."/>
            <person name="Millas R."/>
            <person name="McGilp L."/>
            <person name="Shao M."/>
            <person name="Duquette J."/>
            <person name="Hirsch C.N."/>
            <person name="Kimball J."/>
        </authorList>
    </citation>
    <scope>NUCLEOTIDE SEQUENCE</scope>
    <source>
        <tissue evidence="3">Fresh leaf tissue</tissue>
    </source>
</reference>
<name>A0A8J5QUR2_ZIZPA</name>
<reference evidence="3" key="2">
    <citation type="submission" date="2021-02" db="EMBL/GenBank/DDBJ databases">
        <authorList>
            <person name="Kimball J.A."/>
            <person name="Haas M.W."/>
            <person name="Macchietto M."/>
            <person name="Kono T."/>
            <person name="Duquette J."/>
            <person name="Shao M."/>
        </authorList>
    </citation>
    <scope>NUCLEOTIDE SEQUENCE</scope>
    <source>
        <tissue evidence="3">Fresh leaf tissue</tissue>
    </source>
</reference>
<sequence>MMSTSRSLRLPTFFRVWRELTLSDDLEESVMAEHPHLFRLAVVRIRVLSPLFLTGKPLPSALTSSFPLPPPLPLPIARVVGRPLLRPNLASPWLDPALTLPPLLDLALVRPDPVPPPPLTSLSRCWHPPPSWPRAGRPRSCLQPPPLLWLWVGMPCVPPRSSLPPPLLTGSSGPEARSRATAAESDAPVATELLSLVTAADFPSSFGLGVGVPSS</sequence>
<feature type="region of interest" description="Disordered" evidence="1">
    <location>
        <begin position="163"/>
        <end position="185"/>
    </location>
</feature>
<feature type="domain" description="PORR" evidence="2">
    <location>
        <begin position="1"/>
        <end position="42"/>
    </location>
</feature>
<dbReference type="AlphaFoldDB" id="A0A8J5QUR2"/>
<comment type="caution">
    <text evidence="3">The sequence shown here is derived from an EMBL/GenBank/DDBJ whole genome shotgun (WGS) entry which is preliminary data.</text>
</comment>
<accession>A0A8J5QUR2</accession>
<dbReference type="Proteomes" id="UP000729402">
    <property type="component" value="Unassembled WGS sequence"/>
</dbReference>
<organism evidence="3 4">
    <name type="scientific">Zizania palustris</name>
    <name type="common">Northern wild rice</name>
    <dbReference type="NCBI Taxonomy" id="103762"/>
    <lineage>
        <taxon>Eukaryota</taxon>
        <taxon>Viridiplantae</taxon>
        <taxon>Streptophyta</taxon>
        <taxon>Embryophyta</taxon>
        <taxon>Tracheophyta</taxon>
        <taxon>Spermatophyta</taxon>
        <taxon>Magnoliopsida</taxon>
        <taxon>Liliopsida</taxon>
        <taxon>Poales</taxon>
        <taxon>Poaceae</taxon>
        <taxon>BOP clade</taxon>
        <taxon>Oryzoideae</taxon>
        <taxon>Oryzeae</taxon>
        <taxon>Zizaniinae</taxon>
        <taxon>Zizania</taxon>
    </lineage>
</organism>
<gene>
    <name evidence="3" type="ORF">GUJ93_ZPchr0931g38040</name>
</gene>
<protein>
    <recommendedName>
        <fullName evidence="2">PORR domain-containing protein</fullName>
    </recommendedName>
</protein>
<keyword evidence="4" id="KW-1185">Reference proteome</keyword>